<accession>A0A024QEC2</accession>
<dbReference type="STRING" id="1462526.BN990_02907"/>
<reference evidence="1 2" key="1">
    <citation type="submission" date="2014-03" db="EMBL/GenBank/DDBJ databases">
        <authorList>
            <person name="Urmite Genomes U."/>
        </authorList>
    </citation>
    <scope>NUCLEOTIDE SEQUENCE [LARGE SCALE GENOMIC DNA]</scope>
    <source>
        <strain evidence="1 2">Vm-5</strain>
    </source>
</reference>
<dbReference type="EMBL" id="CCDP010000002">
    <property type="protein sequence ID" value="CDQ40582.1"/>
    <property type="molecule type" value="Genomic_DNA"/>
</dbReference>
<gene>
    <name evidence="1" type="ORF">BN990_02907</name>
</gene>
<dbReference type="AlphaFoldDB" id="A0A024QEC2"/>
<protein>
    <submittedName>
        <fullName evidence="1">Uncharacterized protein</fullName>
    </submittedName>
</protein>
<evidence type="ECO:0000313" key="2">
    <source>
        <dbReference type="Proteomes" id="UP000028875"/>
    </source>
</evidence>
<evidence type="ECO:0000313" key="1">
    <source>
        <dbReference type="EMBL" id="CDQ40582.1"/>
    </source>
</evidence>
<dbReference type="Proteomes" id="UP000028875">
    <property type="component" value="Unassembled WGS sequence"/>
</dbReference>
<comment type="caution">
    <text evidence="1">The sequence shown here is derived from an EMBL/GenBank/DDBJ whole genome shotgun (WGS) entry which is preliminary data.</text>
</comment>
<name>A0A024QEC2_9BACI</name>
<organism evidence="1 2">
    <name type="scientific">Virgibacillus massiliensis</name>
    <dbReference type="NCBI Taxonomy" id="1462526"/>
    <lineage>
        <taxon>Bacteria</taxon>
        <taxon>Bacillati</taxon>
        <taxon>Bacillota</taxon>
        <taxon>Bacilli</taxon>
        <taxon>Bacillales</taxon>
        <taxon>Bacillaceae</taxon>
        <taxon>Virgibacillus</taxon>
    </lineage>
</organism>
<reference evidence="2" key="2">
    <citation type="submission" date="2014-05" db="EMBL/GenBank/DDBJ databases">
        <title>Draft genome sequence of Virgibacillus massiliensis Vm-5.</title>
        <authorList>
            <person name="Khelaifia S."/>
            <person name="Croce O."/>
            <person name="Lagier J.C."/>
            <person name="Raoult D."/>
        </authorList>
    </citation>
    <scope>NUCLEOTIDE SEQUENCE [LARGE SCALE GENOMIC DNA]</scope>
    <source>
        <strain evidence="2">Vm-5</strain>
    </source>
</reference>
<keyword evidence="2" id="KW-1185">Reference proteome</keyword>
<sequence length="37" mass="4341">MDTVWVVFAIIAFVFSLSNISETKRLKERIKKLEEKA</sequence>
<proteinExistence type="predicted"/>